<evidence type="ECO:0000256" key="1">
    <source>
        <dbReference type="ARBA" id="ARBA00002901"/>
    </source>
</evidence>
<dbReference type="GO" id="GO:0061599">
    <property type="term" value="F:molybdopterin molybdotransferase activity"/>
    <property type="evidence" value="ECO:0007669"/>
    <property type="project" value="UniProtKB-EC"/>
</dbReference>
<evidence type="ECO:0000256" key="3">
    <source>
        <dbReference type="ARBA" id="ARBA00010763"/>
    </source>
</evidence>
<dbReference type="Proteomes" id="UP000838672">
    <property type="component" value="Unassembled WGS sequence"/>
</dbReference>
<dbReference type="EMBL" id="CAKLDI010000001">
    <property type="protein sequence ID" value="CAH0533723.1"/>
    <property type="molecule type" value="Genomic_DNA"/>
</dbReference>
<proteinExistence type="inferred from homology"/>
<evidence type="ECO:0000313" key="8">
    <source>
        <dbReference type="EMBL" id="CAH0533723.1"/>
    </source>
</evidence>
<dbReference type="RefSeq" id="WP_237466144.1">
    <property type="nucleotide sequence ID" value="NZ_CAKLDI010000001.1"/>
</dbReference>
<accession>A0ABN8DT40</accession>
<dbReference type="Pfam" id="PF00994">
    <property type="entry name" value="MoCF_biosynth"/>
    <property type="match status" value="1"/>
</dbReference>
<feature type="domain" description="MoaB/Mog" evidence="7">
    <location>
        <begin position="189"/>
        <end position="330"/>
    </location>
</feature>
<dbReference type="SMART" id="SM00852">
    <property type="entry name" value="MoCF_biosynth"/>
    <property type="match status" value="1"/>
</dbReference>
<evidence type="ECO:0000256" key="6">
    <source>
        <dbReference type="RuleBase" id="RU365090"/>
    </source>
</evidence>
<dbReference type="SUPFAM" id="SSF63867">
    <property type="entry name" value="MoeA C-terminal domain-like"/>
    <property type="match status" value="1"/>
</dbReference>
<keyword evidence="6" id="KW-0460">Magnesium</keyword>
<dbReference type="InterPro" id="IPR005110">
    <property type="entry name" value="MoeA_linker/N"/>
</dbReference>
<dbReference type="Pfam" id="PF03453">
    <property type="entry name" value="MoeA_N"/>
    <property type="match status" value="1"/>
</dbReference>
<comment type="catalytic activity">
    <reaction evidence="5">
        <text>adenylyl-molybdopterin + molybdate = Mo-molybdopterin + AMP + H(+)</text>
        <dbReference type="Rhea" id="RHEA:35047"/>
        <dbReference type="ChEBI" id="CHEBI:15378"/>
        <dbReference type="ChEBI" id="CHEBI:36264"/>
        <dbReference type="ChEBI" id="CHEBI:62727"/>
        <dbReference type="ChEBI" id="CHEBI:71302"/>
        <dbReference type="ChEBI" id="CHEBI:456215"/>
        <dbReference type="EC" id="2.10.1.1"/>
    </reaction>
</comment>
<dbReference type="InterPro" id="IPR038987">
    <property type="entry name" value="MoeA-like"/>
</dbReference>
<comment type="cofactor">
    <cofactor evidence="6">
        <name>Mg(2+)</name>
        <dbReference type="ChEBI" id="CHEBI:18420"/>
    </cofactor>
</comment>
<keyword evidence="6 8" id="KW-0808">Transferase</keyword>
<comment type="caution">
    <text evidence="8">The sequence shown here is derived from an EMBL/GenBank/DDBJ whole genome shotgun (WGS) entry which is preliminary data.</text>
</comment>
<organism evidence="8 9">
    <name type="scientific">Vibrio stylophorae</name>
    <dbReference type="NCBI Taxonomy" id="659351"/>
    <lineage>
        <taxon>Bacteria</taxon>
        <taxon>Pseudomonadati</taxon>
        <taxon>Pseudomonadota</taxon>
        <taxon>Gammaproteobacteria</taxon>
        <taxon>Vibrionales</taxon>
        <taxon>Vibrionaceae</taxon>
        <taxon>Vibrio</taxon>
    </lineage>
</organism>
<dbReference type="PROSITE" id="PS01079">
    <property type="entry name" value="MOCF_BIOSYNTHESIS_2"/>
    <property type="match status" value="1"/>
</dbReference>
<dbReference type="NCBIfam" id="TIGR00177">
    <property type="entry name" value="molyb_syn"/>
    <property type="match status" value="1"/>
</dbReference>
<name>A0ABN8DT40_9VIBR</name>
<comment type="pathway">
    <text evidence="2 6">Cofactor biosynthesis; molybdopterin biosynthesis.</text>
</comment>
<dbReference type="InterPro" id="IPR036135">
    <property type="entry name" value="MoeA_linker/N_sf"/>
</dbReference>
<dbReference type="Gene3D" id="3.90.105.10">
    <property type="entry name" value="Molybdopterin biosynthesis moea protein, domain 2"/>
    <property type="match status" value="1"/>
</dbReference>
<dbReference type="PANTHER" id="PTHR10192:SF5">
    <property type="entry name" value="GEPHYRIN"/>
    <property type="match status" value="1"/>
</dbReference>
<evidence type="ECO:0000256" key="5">
    <source>
        <dbReference type="ARBA" id="ARBA00047317"/>
    </source>
</evidence>
<dbReference type="PANTHER" id="PTHR10192">
    <property type="entry name" value="MOLYBDOPTERIN BIOSYNTHESIS PROTEIN"/>
    <property type="match status" value="1"/>
</dbReference>
<reference evidence="8" key="1">
    <citation type="submission" date="2021-11" db="EMBL/GenBank/DDBJ databases">
        <authorList>
            <person name="Rodrigo-Torres L."/>
            <person name="Arahal R. D."/>
            <person name="Lucena T."/>
        </authorList>
    </citation>
    <scope>NUCLEOTIDE SEQUENCE</scope>
    <source>
        <strain evidence="8">CECT 7929</strain>
    </source>
</reference>
<gene>
    <name evidence="8" type="primary">moeA</name>
    <name evidence="8" type="ORF">VST7929_01598</name>
</gene>
<dbReference type="NCBIfam" id="NF045515">
    <property type="entry name" value="Glp_gephyrin"/>
    <property type="match status" value="1"/>
</dbReference>
<comment type="similarity">
    <text evidence="3 6">Belongs to the MoeA family.</text>
</comment>
<dbReference type="InterPro" id="IPR036688">
    <property type="entry name" value="MoeA_C_domain_IV_sf"/>
</dbReference>
<dbReference type="InterPro" id="IPR001453">
    <property type="entry name" value="MoaB/Mog_dom"/>
</dbReference>
<dbReference type="InterPro" id="IPR008284">
    <property type="entry name" value="MoCF_biosynth_CS"/>
</dbReference>
<dbReference type="NCBIfam" id="NF007960">
    <property type="entry name" value="PRK10680.1"/>
    <property type="match status" value="1"/>
</dbReference>
<keyword evidence="9" id="KW-1185">Reference proteome</keyword>
<dbReference type="Gene3D" id="3.40.980.10">
    <property type="entry name" value="MoaB/Mog-like domain"/>
    <property type="match status" value="1"/>
</dbReference>
<dbReference type="InterPro" id="IPR005111">
    <property type="entry name" value="MoeA_C_domain_IV"/>
</dbReference>
<keyword evidence="6" id="KW-0500">Molybdenum</keyword>
<protein>
    <recommendedName>
        <fullName evidence="6">Molybdopterin molybdenumtransferase</fullName>
        <ecNumber evidence="6">2.10.1.1</ecNumber>
    </recommendedName>
</protein>
<evidence type="ECO:0000256" key="4">
    <source>
        <dbReference type="ARBA" id="ARBA00023150"/>
    </source>
</evidence>
<dbReference type="EC" id="2.10.1.1" evidence="6"/>
<evidence type="ECO:0000313" key="9">
    <source>
        <dbReference type="Proteomes" id="UP000838672"/>
    </source>
</evidence>
<comment type="function">
    <text evidence="1 6">Catalyzes the insertion of molybdate into adenylated molybdopterin with the concomitant release of AMP.</text>
</comment>
<dbReference type="SUPFAM" id="SSF53218">
    <property type="entry name" value="Molybdenum cofactor biosynthesis proteins"/>
    <property type="match status" value="1"/>
</dbReference>
<sequence>MGCCDQPGLLPIEQAITQMLASVSSVTEIETIALDKALGRITAKAIYSPMQVPPFANSAMDGYAFRLQDIDAMSAQPMPVAGKSFAGQPFVGEWPAQSAIRIMTGAPIPAGCDCVIMQEDCQVDDSGMVRITLAAEKIKAGMNIRPAGDDIDQGDLVIEAGVQLSARELPMLASLGIAQIDVYRQPVIAFFSTGDELKSVGSPLGAGEIYDSNRFGIAALLTRMGLQGLDLGMIPDDIDALRQTFMEAMQKADAIITSGGVSVGEADYTKDILQELGEVGFWKIAIKPGKPFAFGKLHGETKSTLFFGLPGNPVSAMVTLHQIAQPALAKLAGHDHWRAPLTLKATTRSNFKKRPGRTDYQRAILSQNSAGELEVESTGNQSSGAFRSMHLANAFVILEQERGFVAQGETVTVMPFDSTLQA</sequence>
<dbReference type="InterPro" id="IPR036425">
    <property type="entry name" value="MoaB/Mog-like_dom_sf"/>
</dbReference>
<keyword evidence="6" id="KW-0479">Metal-binding</keyword>
<dbReference type="Pfam" id="PF03454">
    <property type="entry name" value="MoeA_C"/>
    <property type="match status" value="1"/>
</dbReference>
<dbReference type="CDD" id="cd00887">
    <property type="entry name" value="MoeA"/>
    <property type="match status" value="1"/>
</dbReference>
<evidence type="ECO:0000256" key="2">
    <source>
        <dbReference type="ARBA" id="ARBA00005046"/>
    </source>
</evidence>
<evidence type="ECO:0000259" key="7">
    <source>
        <dbReference type="SMART" id="SM00852"/>
    </source>
</evidence>
<keyword evidence="4 6" id="KW-0501">Molybdenum cofactor biosynthesis</keyword>
<dbReference type="SUPFAM" id="SSF63882">
    <property type="entry name" value="MoeA N-terminal region -like"/>
    <property type="match status" value="1"/>
</dbReference>
<dbReference type="Gene3D" id="2.40.340.10">
    <property type="entry name" value="MoeA, C-terminal, domain IV"/>
    <property type="match status" value="1"/>
</dbReference>
<dbReference type="Gene3D" id="2.170.190.11">
    <property type="entry name" value="Molybdopterin biosynthesis moea protein, domain 3"/>
    <property type="match status" value="1"/>
</dbReference>